<proteinExistence type="predicted"/>
<dbReference type="GeneID" id="20657821"/>
<dbReference type="RefSeq" id="XP_009528015.1">
    <property type="nucleotide sequence ID" value="XM_009529720.1"/>
</dbReference>
<evidence type="ECO:0000256" key="1">
    <source>
        <dbReference type="SAM" id="MobiDB-lite"/>
    </source>
</evidence>
<protein>
    <recommendedName>
        <fullName evidence="2">Retrotransposon gag domain-containing protein</fullName>
    </recommendedName>
</protein>
<feature type="domain" description="Retrotransposon gag" evidence="2">
    <location>
        <begin position="71"/>
        <end position="151"/>
    </location>
</feature>
<sequence>MENQEGRRRTTVKFKSRGYYQGTKEVAPFAGGDWKTWLQFQQELNRTFIFLFIFLDMDDTDAAARGMQQIITQLLEGRDLDTFTDSVQEFRNDEATHWRVIEQAMDRLTARYCPMGTREQLHDEVKELRKTRNMTVTEYAKKFEELLALERWILDYDGERMDEAERCRYFSPGMPRAWQMQVESPNRPAGQTGRRRRKDICSANKCNNERRKEACAMDEVTTKRRRTRTGRRRPSATRRRKRSWGSENVTTRRGVGFASRAARRGRITATRSRRATNHTGTDNRRRTIVCKGRRHRGTTRRRRLNTSRVLSKEMQTPFRIGTPPLRRTKQQQLKLPPVHTGLC</sequence>
<dbReference type="InterPro" id="IPR005162">
    <property type="entry name" value="Retrotrans_gag_dom"/>
</dbReference>
<dbReference type="Pfam" id="PF03732">
    <property type="entry name" value="Retrotrans_gag"/>
    <property type="match status" value="1"/>
</dbReference>
<name>G4ZD09_PHYSP</name>
<keyword evidence="4" id="KW-1185">Reference proteome</keyword>
<dbReference type="Proteomes" id="UP000002640">
    <property type="component" value="Unassembled WGS sequence"/>
</dbReference>
<accession>G4ZD09</accession>
<dbReference type="SMR" id="G4ZD09"/>
<feature type="region of interest" description="Disordered" evidence="1">
    <location>
        <begin position="221"/>
        <end position="284"/>
    </location>
</feature>
<organism evidence="3 4">
    <name type="scientific">Phytophthora sojae (strain P6497)</name>
    <name type="common">Soybean stem and root rot agent</name>
    <name type="synonym">Phytophthora megasperma f. sp. glycines</name>
    <dbReference type="NCBI Taxonomy" id="1094619"/>
    <lineage>
        <taxon>Eukaryota</taxon>
        <taxon>Sar</taxon>
        <taxon>Stramenopiles</taxon>
        <taxon>Oomycota</taxon>
        <taxon>Peronosporomycetes</taxon>
        <taxon>Peronosporales</taxon>
        <taxon>Peronosporaceae</taxon>
        <taxon>Phytophthora</taxon>
    </lineage>
</organism>
<feature type="compositionally biased region" description="Basic residues" evidence="1">
    <location>
        <begin position="261"/>
        <end position="276"/>
    </location>
</feature>
<feature type="compositionally biased region" description="Basic residues" evidence="1">
    <location>
        <begin position="223"/>
        <end position="243"/>
    </location>
</feature>
<dbReference type="KEGG" id="psoj:PHYSODRAFT_500400"/>
<dbReference type="AlphaFoldDB" id="G4ZD09"/>
<dbReference type="InParanoid" id="G4ZD09"/>
<evidence type="ECO:0000313" key="4">
    <source>
        <dbReference type="Proteomes" id="UP000002640"/>
    </source>
</evidence>
<evidence type="ECO:0000259" key="2">
    <source>
        <dbReference type="Pfam" id="PF03732"/>
    </source>
</evidence>
<gene>
    <name evidence="3" type="ORF">PHYSODRAFT_500400</name>
</gene>
<reference evidence="3 4" key="1">
    <citation type="journal article" date="2006" name="Science">
        <title>Phytophthora genome sequences uncover evolutionary origins and mechanisms of pathogenesis.</title>
        <authorList>
            <person name="Tyler B.M."/>
            <person name="Tripathy S."/>
            <person name="Zhang X."/>
            <person name="Dehal P."/>
            <person name="Jiang R.H."/>
            <person name="Aerts A."/>
            <person name="Arredondo F.D."/>
            <person name="Baxter L."/>
            <person name="Bensasson D."/>
            <person name="Beynon J.L."/>
            <person name="Chapman J."/>
            <person name="Damasceno C.M."/>
            <person name="Dorrance A.E."/>
            <person name="Dou D."/>
            <person name="Dickerman A.W."/>
            <person name="Dubchak I.L."/>
            <person name="Garbelotto M."/>
            <person name="Gijzen M."/>
            <person name="Gordon S.G."/>
            <person name="Govers F."/>
            <person name="Grunwald N.J."/>
            <person name="Huang W."/>
            <person name="Ivors K.L."/>
            <person name="Jones R.W."/>
            <person name="Kamoun S."/>
            <person name="Krampis K."/>
            <person name="Lamour K.H."/>
            <person name="Lee M.K."/>
            <person name="McDonald W.H."/>
            <person name="Medina M."/>
            <person name="Meijer H.J."/>
            <person name="Nordberg E.K."/>
            <person name="Maclean D.J."/>
            <person name="Ospina-Giraldo M.D."/>
            <person name="Morris P.F."/>
            <person name="Phuntumart V."/>
            <person name="Putnam N.H."/>
            <person name="Rash S."/>
            <person name="Rose J.K."/>
            <person name="Sakihama Y."/>
            <person name="Salamov A.A."/>
            <person name="Savidor A."/>
            <person name="Scheuring C.F."/>
            <person name="Smith B.M."/>
            <person name="Sobral B.W."/>
            <person name="Terry A."/>
            <person name="Torto-Alalibo T.A."/>
            <person name="Win J."/>
            <person name="Xu Z."/>
            <person name="Zhang H."/>
            <person name="Grigoriev I.V."/>
            <person name="Rokhsar D.S."/>
            <person name="Boore J.L."/>
        </authorList>
    </citation>
    <scope>NUCLEOTIDE SEQUENCE [LARGE SCALE GENOMIC DNA]</scope>
    <source>
        <strain evidence="3 4">P6497</strain>
    </source>
</reference>
<feature type="region of interest" description="Disordered" evidence="1">
    <location>
        <begin position="319"/>
        <end position="343"/>
    </location>
</feature>
<evidence type="ECO:0000313" key="3">
    <source>
        <dbReference type="EMBL" id="EGZ18957.1"/>
    </source>
</evidence>
<dbReference type="EMBL" id="JH159154">
    <property type="protein sequence ID" value="EGZ18957.1"/>
    <property type="molecule type" value="Genomic_DNA"/>
</dbReference>